<gene>
    <name evidence="1" type="ORF">METZ01_LOCUS463202</name>
</gene>
<evidence type="ECO:0000313" key="1">
    <source>
        <dbReference type="EMBL" id="SVE10348.1"/>
    </source>
</evidence>
<organism evidence="1">
    <name type="scientific">marine metagenome</name>
    <dbReference type="NCBI Taxonomy" id="408172"/>
    <lineage>
        <taxon>unclassified sequences</taxon>
        <taxon>metagenomes</taxon>
        <taxon>ecological metagenomes</taxon>
    </lineage>
</organism>
<protein>
    <submittedName>
        <fullName evidence="1">Uncharacterized protein</fullName>
    </submittedName>
</protein>
<dbReference type="AlphaFoldDB" id="A0A383AT76"/>
<dbReference type="EMBL" id="UINC01194314">
    <property type="protein sequence ID" value="SVE10348.1"/>
    <property type="molecule type" value="Genomic_DNA"/>
</dbReference>
<accession>A0A383AT76</accession>
<feature type="non-terminal residue" evidence="1">
    <location>
        <position position="29"/>
    </location>
</feature>
<reference evidence="1" key="1">
    <citation type="submission" date="2018-05" db="EMBL/GenBank/DDBJ databases">
        <authorList>
            <person name="Lanie J.A."/>
            <person name="Ng W.-L."/>
            <person name="Kazmierczak K.M."/>
            <person name="Andrzejewski T.M."/>
            <person name="Davidsen T.M."/>
            <person name="Wayne K.J."/>
            <person name="Tettelin H."/>
            <person name="Glass J.I."/>
            <person name="Rusch D."/>
            <person name="Podicherti R."/>
            <person name="Tsui H.-C.T."/>
            <person name="Winkler M.E."/>
        </authorList>
    </citation>
    <scope>NUCLEOTIDE SEQUENCE</scope>
</reference>
<name>A0A383AT76_9ZZZZ</name>
<proteinExistence type="predicted"/>
<feature type="non-terminal residue" evidence="1">
    <location>
        <position position="1"/>
    </location>
</feature>
<sequence>VPLWAGLRIGFGRPISLPGHNSIGRPISL</sequence>